<feature type="transmembrane region" description="Helical" evidence="1">
    <location>
        <begin position="65"/>
        <end position="85"/>
    </location>
</feature>
<evidence type="ECO:0000256" key="1">
    <source>
        <dbReference type="SAM" id="Phobius"/>
    </source>
</evidence>
<reference evidence="2 3" key="1">
    <citation type="submission" date="2009-10" db="EMBL/GenBank/DDBJ databases">
        <authorList>
            <person name="Harkins D.M."/>
            <person name="Madupu R."/>
            <person name="Durkin A.S."/>
            <person name="Torralba M."/>
            <person name="Methe B."/>
            <person name="Sutton G.G."/>
            <person name="Strausberg R.L."/>
            <person name="Nelson K.E."/>
        </authorList>
    </citation>
    <scope>NUCLEOTIDE SEQUENCE [LARGE SCALE GENOMIC DNA]</scope>
    <source>
        <strain evidence="2 3">F0264</strain>
    </source>
</reference>
<keyword evidence="3" id="KW-1185">Reference proteome</keyword>
<comment type="caution">
    <text evidence="2">The sequence shown here is derived from an EMBL/GenBank/DDBJ whole genome shotgun (WGS) entry which is preliminary data.</text>
</comment>
<dbReference type="EMBL" id="ADAD01000030">
    <property type="protein sequence ID" value="EEY35968.1"/>
    <property type="molecule type" value="Genomic_DNA"/>
</dbReference>
<organism evidence="2 3">
    <name type="scientific">Pseudoleptotrichia goodfellowii F0264</name>
    <dbReference type="NCBI Taxonomy" id="596323"/>
    <lineage>
        <taxon>Bacteria</taxon>
        <taxon>Fusobacteriati</taxon>
        <taxon>Fusobacteriota</taxon>
        <taxon>Fusobacteriia</taxon>
        <taxon>Fusobacteriales</taxon>
        <taxon>Leptotrichiaceae</taxon>
        <taxon>Pseudoleptotrichia</taxon>
    </lineage>
</organism>
<keyword evidence="1" id="KW-0812">Transmembrane</keyword>
<dbReference type="eggNOG" id="ENOG5033NMI">
    <property type="taxonomic scope" value="Bacteria"/>
</dbReference>
<proteinExistence type="predicted"/>
<protein>
    <recommendedName>
        <fullName evidence="4">DUF304 domain-containing protein</fullName>
    </recommendedName>
</protein>
<evidence type="ECO:0000313" key="3">
    <source>
        <dbReference type="Proteomes" id="UP000004226"/>
    </source>
</evidence>
<dbReference type="Proteomes" id="UP000004226">
    <property type="component" value="Unassembled WGS sequence"/>
</dbReference>
<keyword evidence="1" id="KW-1133">Transmembrane helix</keyword>
<sequence length="164" mass="19152">MDIYKLENLKIRLEEYKIKDEKDTYIFRVNKKYAASSSIFFIMISFIALYSLYKELTGAEKFSLFRTILGIALLGYSMFAAWLLFGYKIVIKKNVIIIGKISINMEEIESATVKIDRISAFKYDRFLDIVTKDKKRVKLRLNIGNDVLFLKLIQNYTGDKLVIS</sequence>
<dbReference type="RefSeq" id="WP_006806466.1">
    <property type="nucleotide sequence ID" value="NZ_ADAD01000030.1"/>
</dbReference>
<evidence type="ECO:0008006" key="4">
    <source>
        <dbReference type="Google" id="ProtNLM"/>
    </source>
</evidence>
<keyword evidence="1" id="KW-0472">Membrane</keyword>
<evidence type="ECO:0000313" key="2">
    <source>
        <dbReference type="EMBL" id="EEY35968.1"/>
    </source>
</evidence>
<dbReference type="AlphaFoldDB" id="D0GIX1"/>
<name>D0GIX1_9FUSO</name>
<feature type="transmembrane region" description="Helical" evidence="1">
    <location>
        <begin position="33"/>
        <end position="53"/>
    </location>
</feature>
<gene>
    <name evidence="2" type="ORF">HMPREF0554_1292</name>
</gene>
<accession>D0GIX1</accession>